<organism evidence="1 2">
    <name type="scientific">Eumeta variegata</name>
    <name type="common">Bagworm moth</name>
    <name type="synonym">Eumeta japonica</name>
    <dbReference type="NCBI Taxonomy" id="151549"/>
    <lineage>
        <taxon>Eukaryota</taxon>
        <taxon>Metazoa</taxon>
        <taxon>Ecdysozoa</taxon>
        <taxon>Arthropoda</taxon>
        <taxon>Hexapoda</taxon>
        <taxon>Insecta</taxon>
        <taxon>Pterygota</taxon>
        <taxon>Neoptera</taxon>
        <taxon>Endopterygota</taxon>
        <taxon>Lepidoptera</taxon>
        <taxon>Glossata</taxon>
        <taxon>Ditrysia</taxon>
        <taxon>Tineoidea</taxon>
        <taxon>Psychidae</taxon>
        <taxon>Oiketicinae</taxon>
        <taxon>Eumeta</taxon>
    </lineage>
</organism>
<evidence type="ECO:0000313" key="2">
    <source>
        <dbReference type="Proteomes" id="UP000299102"/>
    </source>
</evidence>
<dbReference type="AlphaFoldDB" id="A0A4C1SYD4"/>
<name>A0A4C1SYD4_EUMVA</name>
<accession>A0A4C1SYD4</accession>
<protein>
    <submittedName>
        <fullName evidence="1">Uncharacterized protein</fullName>
    </submittedName>
</protein>
<sequence>MTSTAMTPPIFDQFRCYEDFTFGSKVQQTSAYTDARWRRECSSKRSDVIGSRSNVGAAQTIAVFERSIRMSVNISVFRVRIGKTKTTAAAILGIELAQCGSEAVNDRLPGCDDKARNQRFNVLSKERDESNLTQDAAICATPPRTALTARLVQSVVISPAAIDNRMDEGVIGDARAVGANGGHGPICMYLHIECITAVVYAHVTGGRAAACKNVFAAESSRVLVQG</sequence>
<reference evidence="1 2" key="1">
    <citation type="journal article" date="2019" name="Commun. Biol.">
        <title>The bagworm genome reveals a unique fibroin gene that provides high tensile strength.</title>
        <authorList>
            <person name="Kono N."/>
            <person name="Nakamura H."/>
            <person name="Ohtoshi R."/>
            <person name="Tomita M."/>
            <person name="Numata K."/>
            <person name="Arakawa K."/>
        </authorList>
    </citation>
    <scope>NUCLEOTIDE SEQUENCE [LARGE SCALE GENOMIC DNA]</scope>
</reference>
<dbReference type="Proteomes" id="UP000299102">
    <property type="component" value="Unassembled WGS sequence"/>
</dbReference>
<keyword evidence="2" id="KW-1185">Reference proteome</keyword>
<proteinExistence type="predicted"/>
<gene>
    <name evidence="1" type="ORF">EVAR_3551_1</name>
</gene>
<dbReference type="EMBL" id="BGZK01000021">
    <property type="protein sequence ID" value="GBP06188.1"/>
    <property type="molecule type" value="Genomic_DNA"/>
</dbReference>
<evidence type="ECO:0000313" key="1">
    <source>
        <dbReference type="EMBL" id="GBP06188.1"/>
    </source>
</evidence>
<comment type="caution">
    <text evidence="1">The sequence shown here is derived from an EMBL/GenBank/DDBJ whole genome shotgun (WGS) entry which is preliminary data.</text>
</comment>